<dbReference type="PANTHER" id="PTHR47968:SF65">
    <property type="entry name" value="KINESIN MOTOR DOMAIN-CONTAINING PROTEIN"/>
    <property type="match status" value="1"/>
</dbReference>
<dbReference type="AlphaFoldDB" id="A7RGY3"/>
<evidence type="ECO:0000256" key="4">
    <source>
        <dbReference type="ARBA" id="ARBA00022701"/>
    </source>
</evidence>
<keyword evidence="3" id="KW-0963">Cytoplasm</keyword>
<evidence type="ECO:0000256" key="3">
    <source>
        <dbReference type="ARBA" id="ARBA00022490"/>
    </source>
</evidence>
<keyword evidence="15" id="KW-1185">Reference proteome</keyword>
<evidence type="ECO:0000256" key="6">
    <source>
        <dbReference type="ARBA" id="ARBA00022840"/>
    </source>
</evidence>
<evidence type="ECO:0000256" key="8">
    <source>
        <dbReference type="ARBA" id="ARBA00023175"/>
    </source>
</evidence>
<dbReference type="OrthoDB" id="3176171at2759"/>
<feature type="non-terminal residue" evidence="14">
    <location>
        <position position="1"/>
    </location>
</feature>
<dbReference type="GO" id="GO:0005871">
    <property type="term" value="C:kinesin complex"/>
    <property type="evidence" value="ECO:0000318"/>
    <property type="project" value="GO_Central"/>
</dbReference>
<dbReference type="InParanoid" id="A7RGY3"/>
<dbReference type="EMBL" id="DS469510">
    <property type="protein sequence ID" value="EDO49131.1"/>
    <property type="molecule type" value="Genomic_DNA"/>
</dbReference>
<dbReference type="GO" id="GO:0008017">
    <property type="term" value="F:microtubule binding"/>
    <property type="evidence" value="ECO:0000318"/>
    <property type="project" value="GO_Central"/>
</dbReference>
<dbReference type="KEGG" id="nve:5521522"/>
<keyword evidence="8 11" id="KW-0505">Motor protein</keyword>
<dbReference type="GO" id="GO:0005634">
    <property type="term" value="C:nucleus"/>
    <property type="evidence" value="ECO:0000318"/>
    <property type="project" value="GO_Central"/>
</dbReference>
<dbReference type="PANTHER" id="PTHR47968">
    <property type="entry name" value="CENTROMERE PROTEIN E"/>
    <property type="match status" value="1"/>
</dbReference>
<comment type="subcellular location">
    <subcellularLocation>
        <location evidence="2">Cytoplasm</location>
        <location evidence="2">Cytoskeleton</location>
    </subcellularLocation>
    <subcellularLocation>
        <location evidence="1">Nucleus</location>
    </subcellularLocation>
</comment>
<dbReference type="Proteomes" id="UP000001593">
    <property type="component" value="Unassembled WGS sequence"/>
</dbReference>
<evidence type="ECO:0000256" key="9">
    <source>
        <dbReference type="ARBA" id="ARBA00023212"/>
    </source>
</evidence>
<evidence type="ECO:0000256" key="11">
    <source>
        <dbReference type="PROSITE-ProRule" id="PRU00283"/>
    </source>
</evidence>
<name>A7RGY3_NEMVE</name>
<evidence type="ECO:0000256" key="7">
    <source>
        <dbReference type="ARBA" id="ARBA00023054"/>
    </source>
</evidence>
<dbReference type="HOGENOM" id="CLU_001485_2_0_1"/>
<dbReference type="eggNOG" id="KOG0242">
    <property type="taxonomic scope" value="Eukaryota"/>
</dbReference>
<dbReference type="CDD" id="cd01370">
    <property type="entry name" value="KISc_KIP3_like"/>
    <property type="match status" value="1"/>
</dbReference>
<dbReference type="GO" id="GO:0005524">
    <property type="term" value="F:ATP binding"/>
    <property type="evidence" value="ECO:0007669"/>
    <property type="project" value="UniProtKB-UniRule"/>
</dbReference>
<comment type="similarity">
    <text evidence="11 12">Belongs to the TRAFAC class myosin-kinesin ATPase superfamily. Kinesin family.</text>
</comment>
<evidence type="ECO:0000313" key="14">
    <source>
        <dbReference type="EMBL" id="EDO49131.1"/>
    </source>
</evidence>
<keyword evidence="7" id="KW-0175">Coiled coil</keyword>
<dbReference type="PROSITE" id="PS00411">
    <property type="entry name" value="KINESIN_MOTOR_1"/>
    <property type="match status" value="1"/>
</dbReference>
<dbReference type="Pfam" id="PF00225">
    <property type="entry name" value="Kinesin"/>
    <property type="match status" value="1"/>
</dbReference>
<sequence>NMRVVVRVRPPNPLEISNNSGASSVRVMDQNVLVFDPDEECEAINFPGASRKRARSVTGRRARDLRFIFDRVFNEEANNTDVFENTTKDIIDGVLDGFNCTVFAYGATGAGKTHTMLGSNNNPGVMFLTMMDLYRRIHEMKDEKTCDVAVSYLEVYNETIRDLLLPGPALAVREDPQRGVCVSGLTLHKPHSAEELLSMLEFGNNNRTQHPTDANAQSSRSHAVFQVFVRQKDRTAGLKANVRLAKMSLIDLAGSERATVTTNRGARFREGANINKSLLALGNCINALADKENKSGHIPYRNSKLTRLLKDSLGGNCKTVMIAAVSPSMLSYEDTYNTLKYADRAKSIKVSLKRNVVSVDFHVSRYAKIVDELRTEVYYLFCSHFVEREN</sequence>
<protein>
    <recommendedName>
        <fullName evidence="12">Kinesin-like protein</fullName>
    </recommendedName>
</protein>
<proteinExistence type="inferred from homology"/>
<evidence type="ECO:0000256" key="5">
    <source>
        <dbReference type="ARBA" id="ARBA00022741"/>
    </source>
</evidence>
<dbReference type="FunFam" id="3.40.850.10:FF:000027">
    <property type="entry name" value="Kinesin-like protein"/>
    <property type="match status" value="1"/>
</dbReference>
<feature type="binding site" evidence="11">
    <location>
        <begin position="106"/>
        <end position="113"/>
    </location>
    <ligand>
        <name>ATP</name>
        <dbReference type="ChEBI" id="CHEBI:30616"/>
    </ligand>
</feature>
<gene>
    <name evidence="14" type="ORF">NEMVEDRAFT_v1g81491</name>
</gene>
<reference evidence="14 15" key="1">
    <citation type="journal article" date="2007" name="Science">
        <title>Sea anemone genome reveals ancestral eumetazoan gene repertoire and genomic organization.</title>
        <authorList>
            <person name="Putnam N.H."/>
            <person name="Srivastava M."/>
            <person name="Hellsten U."/>
            <person name="Dirks B."/>
            <person name="Chapman J."/>
            <person name="Salamov A."/>
            <person name="Terry A."/>
            <person name="Shapiro H."/>
            <person name="Lindquist E."/>
            <person name="Kapitonov V.V."/>
            <person name="Jurka J."/>
            <person name="Genikhovich G."/>
            <person name="Grigoriev I.V."/>
            <person name="Lucas S.M."/>
            <person name="Steele R.E."/>
            <person name="Finnerty J.R."/>
            <person name="Technau U."/>
            <person name="Martindale M.Q."/>
            <person name="Rokhsar D.S."/>
        </authorList>
    </citation>
    <scope>NUCLEOTIDE SEQUENCE [LARGE SCALE GENOMIC DNA]</scope>
    <source>
        <strain evidence="15">CH2 X CH6</strain>
    </source>
</reference>
<feature type="domain" description="Kinesin motor" evidence="13">
    <location>
        <begin position="1"/>
        <end position="348"/>
    </location>
</feature>
<dbReference type="InterPro" id="IPR027640">
    <property type="entry name" value="Kinesin-like_fam"/>
</dbReference>
<dbReference type="GO" id="GO:0000070">
    <property type="term" value="P:mitotic sister chromatid segregation"/>
    <property type="evidence" value="ECO:0000318"/>
    <property type="project" value="GO_Central"/>
</dbReference>
<dbReference type="PROSITE" id="PS50067">
    <property type="entry name" value="KINESIN_MOTOR_2"/>
    <property type="match status" value="1"/>
</dbReference>
<organism evidence="14 15">
    <name type="scientific">Nematostella vectensis</name>
    <name type="common">Starlet sea anemone</name>
    <dbReference type="NCBI Taxonomy" id="45351"/>
    <lineage>
        <taxon>Eukaryota</taxon>
        <taxon>Metazoa</taxon>
        <taxon>Cnidaria</taxon>
        <taxon>Anthozoa</taxon>
        <taxon>Hexacorallia</taxon>
        <taxon>Actiniaria</taxon>
        <taxon>Edwardsiidae</taxon>
        <taxon>Nematostella</taxon>
    </lineage>
</organism>
<dbReference type="GO" id="GO:0008574">
    <property type="term" value="F:plus-end-directed microtubule motor activity"/>
    <property type="evidence" value="ECO:0000318"/>
    <property type="project" value="GO_Central"/>
</dbReference>
<accession>A7RGY3</accession>
<dbReference type="GO" id="GO:0007018">
    <property type="term" value="P:microtubule-based movement"/>
    <property type="evidence" value="ECO:0000318"/>
    <property type="project" value="GO_Central"/>
</dbReference>
<dbReference type="PRINTS" id="PR00380">
    <property type="entry name" value="KINESINHEAVY"/>
</dbReference>
<dbReference type="Gene3D" id="3.40.850.10">
    <property type="entry name" value="Kinesin motor domain"/>
    <property type="match status" value="1"/>
</dbReference>
<dbReference type="SUPFAM" id="SSF52540">
    <property type="entry name" value="P-loop containing nucleoside triphosphate hydrolases"/>
    <property type="match status" value="1"/>
</dbReference>
<dbReference type="OMA" id="CYTIMIA"/>
<evidence type="ECO:0000256" key="1">
    <source>
        <dbReference type="ARBA" id="ARBA00004123"/>
    </source>
</evidence>
<dbReference type="InterPro" id="IPR001752">
    <property type="entry name" value="Kinesin_motor_dom"/>
</dbReference>
<dbReference type="GO" id="GO:0007019">
    <property type="term" value="P:microtubule depolymerization"/>
    <property type="evidence" value="ECO:0000318"/>
    <property type="project" value="GO_Central"/>
</dbReference>
<evidence type="ECO:0000313" key="15">
    <source>
        <dbReference type="Proteomes" id="UP000001593"/>
    </source>
</evidence>
<dbReference type="InterPro" id="IPR019821">
    <property type="entry name" value="Kinesin_motor_CS"/>
</dbReference>
<keyword evidence="9" id="KW-0206">Cytoskeleton</keyword>
<dbReference type="InterPro" id="IPR036961">
    <property type="entry name" value="Kinesin_motor_dom_sf"/>
</dbReference>
<dbReference type="GO" id="GO:0005737">
    <property type="term" value="C:cytoplasm"/>
    <property type="evidence" value="ECO:0000318"/>
    <property type="project" value="GO_Central"/>
</dbReference>
<dbReference type="GO" id="GO:0061673">
    <property type="term" value="C:mitotic spindle astral microtubule"/>
    <property type="evidence" value="ECO:0000318"/>
    <property type="project" value="GO_Central"/>
</dbReference>
<dbReference type="SMART" id="SM00129">
    <property type="entry name" value="KISc"/>
    <property type="match status" value="1"/>
</dbReference>
<evidence type="ECO:0000256" key="2">
    <source>
        <dbReference type="ARBA" id="ARBA00004245"/>
    </source>
</evidence>
<keyword evidence="10" id="KW-0539">Nucleus</keyword>
<evidence type="ECO:0000259" key="13">
    <source>
        <dbReference type="PROSITE" id="PS50067"/>
    </source>
</evidence>
<keyword evidence="6 11" id="KW-0067">ATP-binding</keyword>
<keyword evidence="5 11" id="KW-0547">Nucleotide-binding</keyword>
<dbReference type="GO" id="GO:0016887">
    <property type="term" value="F:ATP hydrolysis activity"/>
    <property type="evidence" value="ECO:0000318"/>
    <property type="project" value="GO_Central"/>
</dbReference>
<dbReference type="STRING" id="45351.A7RGY3"/>
<dbReference type="InterPro" id="IPR027417">
    <property type="entry name" value="P-loop_NTPase"/>
</dbReference>
<keyword evidence="4 12" id="KW-0493">Microtubule</keyword>
<evidence type="ECO:0000256" key="10">
    <source>
        <dbReference type="ARBA" id="ARBA00023242"/>
    </source>
</evidence>
<evidence type="ECO:0000256" key="12">
    <source>
        <dbReference type="RuleBase" id="RU000394"/>
    </source>
</evidence>
<dbReference type="PhylomeDB" id="A7RGY3"/>
<dbReference type="GO" id="GO:1990023">
    <property type="term" value="C:mitotic spindle midzone"/>
    <property type="evidence" value="ECO:0000318"/>
    <property type="project" value="GO_Central"/>
</dbReference>